<reference evidence="1 2" key="1">
    <citation type="journal article" date="2013" name="Antonie Van Leeuwenhoek">
        <title>Paracoccus zhejiangensis sp. nov., isolated from activated sludge in wastewater-treatment system.</title>
        <authorList>
            <person name="Wu Z.G."/>
            <person name="Zhang D.F."/>
            <person name="Liu Y.L."/>
            <person name="Wang F."/>
            <person name="Jiang X."/>
            <person name="Li C."/>
            <person name="Li S.P."/>
            <person name="Hong Q."/>
            <person name="Li W.J."/>
        </authorList>
    </citation>
    <scope>NUCLEOTIDE SEQUENCE [LARGE SCALE GENOMIC DNA]</scope>
    <source>
        <strain evidence="1 2">J6</strain>
    </source>
</reference>
<evidence type="ECO:0000313" key="2">
    <source>
        <dbReference type="Proteomes" id="UP000234530"/>
    </source>
</evidence>
<organism evidence="1 2">
    <name type="scientific">Paracoccus zhejiangensis</name>
    <dbReference type="NCBI Taxonomy" id="1077935"/>
    <lineage>
        <taxon>Bacteria</taxon>
        <taxon>Pseudomonadati</taxon>
        <taxon>Pseudomonadota</taxon>
        <taxon>Alphaproteobacteria</taxon>
        <taxon>Rhodobacterales</taxon>
        <taxon>Paracoccaceae</taxon>
        <taxon>Paracoccus</taxon>
    </lineage>
</organism>
<name>A0A2H5EXM8_9RHOB</name>
<proteinExistence type="predicted"/>
<evidence type="ECO:0000313" key="1">
    <source>
        <dbReference type="EMBL" id="AUH64059.1"/>
    </source>
</evidence>
<sequence length="149" mass="16670">MSGSSDDRNKMTPEELRAALLRFAQSLPKPKPWKPKVLSKYQDGSEEVSTHDWMRLRYENSEGGELEAARREWDIARHVAEELQVARLAGRNKQRKEVAAKTAAGILAYVRDNPRGATQKATYREDVGKACGVSGRTVFDVLKKAGITI</sequence>
<dbReference type="AlphaFoldDB" id="A0A2H5EXM8"/>
<keyword evidence="2" id="KW-1185">Reference proteome</keyword>
<dbReference type="EMBL" id="CP025430">
    <property type="protein sequence ID" value="AUH64059.1"/>
    <property type="molecule type" value="Genomic_DNA"/>
</dbReference>
<gene>
    <name evidence="1" type="ORF">CX676_07715</name>
</gene>
<dbReference type="KEGG" id="pzh:CX676_07715"/>
<dbReference type="Proteomes" id="UP000234530">
    <property type="component" value="Chromosome"/>
</dbReference>
<protein>
    <submittedName>
        <fullName evidence="1">Uncharacterized protein</fullName>
    </submittedName>
</protein>
<accession>A0A2H5EXM8</accession>
<dbReference type="RefSeq" id="WP_101752100.1">
    <property type="nucleotide sequence ID" value="NZ_CP025430.1"/>
</dbReference>